<evidence type="ECO:0000313" key="11">
    <source>
        <dbReference type="EMBL" id="CAH2068663.1"/>
    </source>
</evidence>
<keyword evidence="7" id="KW-0539">Nucleus</keyword>
<evidence type="ECO:0000259" key="10">
    <source>
        <dbReference type="PROSITE" id="PS50157"/>
    </source>
</evidence>
<dbReference type="InterPro" id="IPR013087">
    <property type="entry name" value="Znf_C2H2_type"/>
</dbReference>
<evidence type="ECO:0000256" key="6">
    <source>
        <dbReference type="ARBA" id="ARBA00023163"/>
    </source>
</evidence>
<evidence type="ECO:0000256" key="2">
    <source>
        <dbReference type="ARBA" id="ARBA00022723"/>
    </source>
</evidence>
<keyword evidence="12" id="KW-1185">Reference proteome</keyword>
<keyword evidence="2" id="KW-0479">Metal-binding</keyword>
<dbReference type="PROSITE" id="PS00028">
    <property type="entry name" value="ZINC_FINGER_C2H2_1"/>
    <property type="match status" value="1"/>
</dbReference>
<comment type="caution">
    <text evidence="11">The sequence shown here is derived from an EMBL/GenBank/DDBJ whole genome shotgun (WGS) entry which is preliminary data.</text>
</comment>
<organism evidence="11 12">
    <name type="scientific">Thlaspi arvense</name>
    <name type="common">Field penny-cress</name>
    <dbReference type="NCBI Taxonomy" id="13288"/>
    <lineage>
        <taxon>Eukaryota</taxon>
        <taxon>Viridiplantae</taxon>
        <taxon>Streptophyta</taxon>
        <taxon>Embryophyta</taxon>
        <taxon>Tracheophyta</taxon>
        <taxon>Spermatophyta</taxon>
        <taxon>Magnoliopsida</taxon>
        <taxon>eudicotyledons</taxon>
        <taxon>Gunneridae</taxon>
        <taxon>Pentapetalae</taxon>
        <taxon>rosids</taxon>
        <taxon>malvids</taxon>
        <taxon>Brassicales</taxon>
        <taxon>Brassicaceae</taxon>
        <taxon>Thlaspideae</taxon>
        <taxon>Thlaspi</taxon>
    </lineage>
</organism>
<dbReference type="EMBL" id="CAJVSB020000845">
    <property type="protein sequence ID" value="CAH2068663.1"/>
    <property type="molecule type" value="Genomic_DNA"/>
</dbReference>
<sequence length="191" mass="21450">MDSTKNRSIETYPGDDNDRPEKVNDDQTVGIGRSYDCTFCKRGFTNAQALGGHMNIHRKEKAKVKVKGKKHRDDDNSLISNKVDEIENYATCTYFAPMVREERQSYKDLGAQMDYRIYFPRSNPSLPHVYHLRNFSAGSEISGIRGEDLGVNLSLCIGPPLVEDNESKKGQGKGPRSGNEVDLELRLGHSP</sequence>
<dbReference type="AlphaFoldDB" id="A0AAU9SML9"/>
<evidence type="ECO:0000256" key="7">
    <source>
        <dbReference type="ARBA" id="ARBA00023242"/>
    </source>
</evidence>
<accession>A0AAU9SML9</accession>
<keyword evidence="6" id="KW-0804">Transcription</keyword>
<dbReference type="GO" id="GO:0005634">
    <property type="term" value="C:nucleus"/>
    <property type="evidence" value="ECO:0007669"/>
    <property type="project" value="UniProtKB-SubCell"/>
</dbReference>
<evidence type="ECO:0000256" key="9">
    <source>
        <dbReference type="SAM" id="MobiDB-lite"/>
    </source>
</evidence>
<proteinExistence type="predicted"/>
<keyword evidence="5" id="KW-0805">Transcription regulation</keyword>
<feature type="compositionally biased region" description="Basic and acidic residues" evidence="9">
    <location>
        <begin position="16"/>
        <end position="25"/>
    </location>
</feature>
<evidence type="ECO:0000256" key="5">
    <source>
        <dbReference type="ARBA" id="ARBA00023015"/>
    </source>
</evidence>
<feature type="region of interest" description="Disordered" evidence="9">
    <location>
        <begin position="1"/>
        <end position="27"/>
    </location>
</feature>
<evidence type="ECO:0000256" key="3">
    <source>
        <dbReference type="ARBA" id="ARBA00022771"/>
    </source>
</evidence>
<evidence type="ECO:0000256" key="8">
    <source>
        <dbReference type="PROSITE-ProRule" id="PRU00042"/>
    </source>
</evidence>
<feature type="region of interest" description="Disordered" evidence="9">
    <location>
        <begin position="162"/>
        <end position="191"/>
    </location>
</feature>
<evidence type="ECO:0000256" key="1">
    <source>
        <dbReference type="ARBA" id="ARBA00004123"/>
    </source>
</evidence>
<keyword evidence="4" id="KW-0862">Zinc</keyword>
<comment type="subcellular location">
    <subcellularLocation>
        <location evidence="1">Nucleus</location>
    </subcellularLocation>
</comment>
<gene>
    <name evidence="11" type="ORF">TAV2_LOCUS18335</name>
</gene>
<dbReference type="SUPFAM" id="SSF57667">
    <property type="entry name" value="beta-beta-alpha zinc fingers"/>
    <property type="match status" value="1"/>
</dbReference>
<evidence type="ECO:0000256" key="4">
    <source>
        <dbReference type="ARBA" id="ARBA00022833"/>
    </source>
</evidence>
<dbReference type="InterPro" id="IPR052426">
    <property type="entry name" value="Plant_dev_regulator"/>
</dbReference>
<dbReference type="PANTHER" id="PTHR45801">
    <property type="entry name" value="OS07G0101800 PROTEIN"/>
    <property type="match status" value="1"/>
</dbReference>
<protein>
    <recommendedName>
        <fullName evidence="10">C2H2-type domain-containing protein</fullName>
    </recommendedName>
</protein>
<feature type="domain" description="C2H2-type" evidence="10">
    <location>
        <begin position="35"/>
        <end position="62"/>
    </location>
</feature>
<dbReference type="GO" id="GO:0008270">
    <property type="term" value="F:zinc ion binding"/>
    <property type="evidence" value="ECO:0007669"/>
    <property type="project" value="UniProtKB-KW"/>
</dbReference>
<dbReference type="Proteomes" id="UP000836841">
    <property type="component" value="Unassembled WGS sequence"/>
</dbReference>
<name>A0AAU9SML9_THLAR</name>
<dbReference type="InterPro" id="IPR036236">
    <property type="entry name" value="Znf_C2H2_sf"/>
</dbReference>
<keyword evidence="3 8" id="KW-0863">Zinc-finger</keyword>
<evidence type="ECO:0000313" key="12">
    <source>
        <dbReference type="Proteomes" id="UP000836841"/>
    </source>
</evidence>
<dbReference type="PANTHER" id="PTHR45801:SF111">
    <property type="entry name" value="C2H2 AND C2HC ZINC FINGERS SUPERFAMILY PROTEIN"/>
    <property type="match status" value="1"/>
</dbReference>
<reference evidence="11 12" key="1">
    <citation type="submission" date="2022-03" db="EMBL/GenBank/DDBJ databases">
        <authorList>
            <person name="Nunn A."/>
            <person name="Chopra R."/>
            <person name="Nunn A."/>
            <person name="Contreras Garrido A."/>
        </authorList>
    </citation>
    <scope>NUCLEOTIDE SEQUENCE [LARGE SCALE GENOMIC DNA]</scope>
</reference>
<dbReference type="Gene3D" id="3.30.160.60">
    <property type="entry name" value="Classic Zinc Finger"/>
    <property type="match status" value="1"/>
</dbReference>
<dbReference type="PROSITE" id="PS50157">
    <property type="entry name" value="ZINC_FINGER_C2H2_2"/>
    <property type="match status" value="1"/>
</dbReference>